<proteinExistence type="predicted"/>
<accession>A0ABP0XH12</accession>
<reference evidence="2" key="1">
    <citation type="submission" date="2024-02" db="EMBL/GenBank/DDBJ databases">
        <authorList>
            <consortium name="ELIXIR-Norway"/>
            <consortium name="Elixir Norway"/>
        </authorList>
    </citation>
    <scope>NUCLEOTIDE SEQUENCE</scope>
</reference>
<organism evidence="2 3">
    <name type="scientific">Sphagnum jensenii</name>
    <dbReference type="NCBI Taxonomy" id="128206"/>
    <lineage>
        <taxon>Eukaryota</taxon>
        <taxon>Viridiplantae</taxon>
        <taxon>Streptophyta</taxon>
        <taxon>Embryophyta</taxon>
        <taxon>Bryophyta</taxon>
        <taxon>Sphagnophytina</taxon>
        <taxon>Sphagnopsida</taxon>
        <taxon>Sphagnales</taxon>
        <taxon>Sphagnaceae</taxon>
        <taxon>Sphagnum</taxon>
    </lineage>
</organism>
<name>A0ABP0XH12_9BRYO</name>
<keyword evidence="3" id="KW-1185">Reference proteome</keyword>
<feature type="region of interest" description="Disordered" evidence="1">
    <location>
        <begin position="99"/>
        <end position="120"/>
    </location>
</feature>
<sequence length="120" mass="13800">MMVVVMIIAAKCMSPHEPIIKSENWASQLELLSPCKSPPRKMMMMMMMTQFSTANFPILVFNSTISTNNTNLSRKFVCRRHPPPLCSWTIEELQIARRPDSDHYRLQSPSPPRTLHSTKP</sequence>
<protein>
    <submittedName>
        <fullName evidence="2">Uncharacterized protein</fullName>
    </submittedName>
</protein>
<dbReference type="EMBL" id="OZ020104">
    <property type="protein sequence ID" value="CAK9278421.1"/>
    <property type="molecule type" value="Genomic_DNA"/>
</dbReference>
<evidence type="ECO:0000313" key="3">
    <source>
        <dbReference type="Proteomes" id="UP001497444"/>
    </source>
</evidence>
<gene>
    <name evidence="2" type="ORF">CSSPJE1EN1_LOCUS23899</name>
</gene>
<dbReference type="Proteomes" id="UP001497444">
    <property type="component" value="Chromosome 9"/>
</dbReference>
<evidence type="ECO:0000256" key="1">
    <source>
        <dbReference type="SAM" id="MobiDB-lite"/>
    </source>
</evidence>
<evidence type="ECO:0000313" key="2">
    <source>
        <dbReference type="EMBL" id="CAK9278421.1"/>
    </source>
</evidence>